<feature type="region of interest" description="Disordered" evidence="6">
    <location>
        <begin position="1"/>
        <end position="27"/>
    </location>
</feature>
<dbReference type="InterPro" id="IPR015300">
    <property type="entry name" value="DNA-bd_pseudobarrel_sf"/>
</dbReference>
<proteinExistence type="predicted"/>
<keyword evidence="4" id="KW-0804">Transcription</keyword>
<feature type="compositionally biased region" description="Basic and acidic residues" evidence="6">
    <location>
        <begin position="14"/>
        <end position="23"/>
    </location>
</feature>
<sequence>MDVDSPAQQSKANAGERRMPARKKELKRITPRVHSLTKDEKINACSRARVNFKSNNPFFMIAMQPSYVYPAPHRARIPSQFARKYFKQHGNAVLCGLDGRSWSVDYSNKRFSQGWKKFAQDNHLEVGDVCIFELIKGTEYSFNVAICRAVQDGN</sequence>
<dbReference type="GO" id="GO:0005634">
    <property type="term" value="C:nucleus"/>
    <property type="evidence" value="ECO:0007669"/>
    <property type="project" value="UniProtKB-SubCell"/>
</dbReference>
<accession>A0A2P2IW58</accession>
<evidence type="ECO:0000256" key="5">
    <source>
        <dbReference type="ARBA" id="ARBA00023242"/>
    </source>
</evidence>
<dbReference type="CDD" id="cd10017">
    <property type="entry name" value="B3_DNA"/>
    <property type="match status" value="1"/>
</dbReference>
<dbReference type="SMART" id="SM01019">
    <property type="entry name" value="B3"/>
    <property type="match status" value="1"/>
</dbReference>
<dbReference type="EMBL" id="GGEC01004970">
    <property type="protein sequence ID" value="MBW85453.1"/>
    <property type="molecule type" value="Transcribed_RNA"/>
</dbReference>
<dbReference type="InterPro" id="IPR044837">
    <property type="entry name" value="REM16-like"/>
</dbReference>
<keyword evidence="2" id="KW-0805">Transcription regulation</keyword>
<reference evidence="8" key="1">
    <citation type="submission" date="2018-02" db="EMBL/GenBank/DDBJ databases">
        <title>Rhizophora mucronata_Transcriptome.</title>
        <authorList>
            <person name="Meera S.P."/>
            <person name="Sreeshan A."/>
            <person name="Augustine A."/>
        </authorList>
    </citation>
    <scope>NUCLEOTIDE SEQUENCE</scope>
    <source>
        <tissue evidence="8">Leaf</tissue>
    </source>
</reference>
<evidence type="ECO:0000256" key="3">
    <source>
        <dbReference type="ARBA" id="ARBA00023125"/>
    </source>
</evidence>
<dbReference type="PROSITE" id="PS50863">
    <property type="entry name" value="B3"/>
    <property type="match status" value="1"/>
</dbReference>
<organism evidence="8">
    <name type="scientific">Rhizophora mucronata</name>
    <name type="common">Asiatic mangrove</name>
    <dbReference type="NCBI Taxonomy" id="61149"/>
    <lineage>
        <taxon>Eukaryota</taxon>
        <taxon>Viridiplantae</taxon>
        <taxon>Streptophyta</taxon>
        <taxon>Embryophyta</taxon>
        <taxon>Tracheophyta</taxon>
        <taxon>Spermatophyta</taxon>
        <taxon>Magnoliopsida</taxon>
        <taxon>eudicotyledons</taxon>
        <taxon>Gunneridae</taxon>
        <taxon>Pentapetalae</taxon>
        <taxon>rosids</taxon>
        <taxon>fabids</taxon>
        <taxon>Malpighiales</taxon>
        <taxon>Rhizophoraceae</taxon>
        <taxon>Rhizophora</taxon>
    </lineage>
</organism>
<dbReference type="GO" id="GO:0003677">
    <property type="term" value="F:DNA binding"/>
    <property type="evidence" value="ECO:0007669"/>
    <property type="project" value="UniProtKB-KW"/>
</dbReference>
<dbReference type="Pfam" id="PF02362">
    <property type="entry name" value="B3"/>
    <property type="match status" value="1"/>
</dbReference>
<dbReference type="PANTHER" id="PTHR31391">
    <property type="entry name" value="B3 DOMAIN-CONTAINING PROTEIN OS11G0197600-RELATED"/>
    <property type="match status" value="1"/>
</dbReference>
<evidence type="ECO:0000256" key="1">
    <source>
        <dbReference type="ARBA" id="ARBA00004123"/>
    </source>
</evidence>
<keyword evidence="5" id="KW-0539">Nucleus</keyword>
<evidence type="ECO:0000313" key="8">
    <source>
        <dbReference type="EMBL" id="MBW85453.1"/>
    </source>
</evidence>
<comment type="subcellular location">
    <subcellularLocation>
        <location evidence="1">Nucleus</location>
    </subcellularLocation>
</comment>
<dbReference type="AlphaFoldDB" id="A0A2P2IW58"/>
<evidence type="ECO:0000256" key="4">
    <source>
        <dbReference type="ARBA" id="ARBA00023163"/>
    </source>
</evidence>
<dbReference type="InterPro" id="IPR003340">
    <property type="entry name" value="B3_DNA-bd"/>
</dbReference>
<dbReference type="Gene3D" id="2.40.330.10">
    <property type="entry name" value="DNA-binding pseudobarrel domain"/>
    <property type="match status" value="1"/>
</dbReference>
<evidence type="ECO:0000256" key="2">
    <source>
        <dbReference type="ARBA" id="ARBA00023015"/>
    </source>
</evidence>
<feature type="domain" description="TF-B3" evidence="7">
    <location>
        <begin position="60"/>
        <end position="150"/>
    </location>
</feature>
<evidence type="ECO:0000259" key="7">
    <source>
        <dbReference type="PROSITE" id="PS50863"/>
    </source>
</evidence>
<feature type="compositionally biased region" description="Polar residues" evidence="6">
    <location>
        <begin position="1"/>
        <end position="12"/>
    </location>
</feature>
<evidence type="ECO:0000256" key="6">
    <source>
        <dbReference type="SAM" id="MobiDB-lite"/>
    </source>
</evidence>
<name>A0A2P2IW58_RHIMU</name>
<dbReference type="SUPFAM" id="SSF101936">
    <property type="entry name" value="DNA-binding pseudobarrel domain"/>
    <property type="match status" value="1"/>
</dbReference>
<keyword evidence="3" id="KW-0238">DNA-binding</keyword>
<protein>
    <submittedName>
        <fullName evidence="8">B3 domain-containing protein Os11g0197600-like</fullName>
    </submittedName>
</protein>